<keyword evidence="4 8" id="KW-0999">Mitochondrion inner membrane</keyword>
<dbReference type="Gene3D" id="1.20.5.2210">
    <property type="match status" value="1"/>
</dbReference>
<evidence type="ECO:0000256" key="3">
    <source>
        <dbReference type="ARBA" id="ARBA00022781"/>
    </source>
</evidence>
<evidence type="ECO:0000256" key="6">
    <source>
        <dbReference type="ARBA" id="ARBA00023128"/>
    </source>
</evidence>
<accession>A0A8H6T370</accession>
<dbReference type="EMBL" id="JACAZF010000003">
    <property type="protein sequence ID" value="KAF7309517.1"/>
    <property type="molecule type" value="Genomic_DNA"/>
</dbReference>
<evidence type="ECO:0000256" key="4">
    <source>
        <dbReference type="ARBA" id="ARBA00022792"/>
    </source>
</evidence>
<evidence type="ECO:0000313" key="10">
    <source>
        <dbReference type="Proteomes" id="UP000636479"/>
    </source>
</evidence>
<evidence type="ECO:0000313" key="9">
    <source>
        <dbReference type="EMBL" id="KAF7309517.1"/>
    </source>
</evidence>
<evidence type="ECO:0000256" key="5">
    <source>
        <dbReference type="ARBA" id="ARBA00023065"/>
    </source>
</evidence>
<comment type="subcellular location">
    <subcellularLocation>
        <location evidence="8">Mitochondrion</location>
    </subcellularLocation>
    <subcellularLocation>
        <location evidence="8">Mitochondrion inner membrane</location>
    </subcellularLocation>
</comment>
<comment type="caution">
    <text evidence="9">The sequence shown here is derived from an EMBL/GenBank/DDBJ whole genome shotgun (WGS) entry which is preliminary data.</text>
</comment>
<name>A0A8H6T370_9AGAR</name>
<comment type="function">
    <text evidence="8">Subunit b, of the mitochondrial membrane ATP synthase complex (F(1)F(0) ATP synthase or Complex V) that produces ATP from ADP in the presence of a proton gradient across the membrane which is generated by electron transport complexes of the respiratory chain. ATP synthase complex consist of a soluble F(1) head domain - the catalytic core - and a membrane F(1) domain - the membrane proton channel. These two domains are linked by a central stalk rotating inside the F(1) region and a stationary peripheral stalk. During catalysis, ATP synthesis in the catalytic domain of F(1) is coupled via a rotary mechanism of the central stalk subunits to proton translocation. In vivo, can only synthesize ATP although its ATP hydrolase activity can be activated artificially in vitro. Part of the complex F(0) domain. Part of the complex F(0) domain and the peripheric stalk, which acts as a stator to hold the catalytic alpha(3)beta(3) subcomplex and subunit a/ATP6 static relative to the rotary elements.</text>
</comment>
<comment type="subunit">
    <text evidence="8">F-type ATPases have 2 components, CF(1) - the catalytic core - and CF(0) - the membrane proton channel. In yeast, the dimeric form of ATP synthase consists of 17 polypeptides: alpha, beta, gamma, delta, epsilon, 4 (B), 5 (OSCP), 6 (A), 8, 9 (C), d, E (Tim11), f, g, h, i/j and k.</text>
</comment>
<keyword evidence="3 8" id="KW-0375">Hydrogen ion transport</keyword>
<keyword evidence="6 8" id="KW-0496">Mitochondrion</keyword>
<gene>
    <name evidence="9" type="ORF">MIND_00322500</name>
</gene>
<dbReference type="GO" id="GO:0045259">
    <property type="term" value="C:proton-transporting ATP synthase complex"/>
    <property type="evidence" value="ECO:0007669"/>
    <property type="project" value="UniProtKB-KW"/>
</dbReference>
<dbReference type="Pfam" id="PF05405">
    <property type="entry name" value="Mt_ATP-synt_B"/>
    <property type="match status" value="1"/>
</dbReference>
<dbReference type="RefSeq" id="XP_037222967.1">
    <property type="nucleotide sequence ID" value="XM_037360082.1"/>
</dbReference>
<dbReference type="GeneID" id="59342598"/>
<dbReference type="InterPro" id="IPR013837">
    <property type="entry name" value="ATP_synth_F0_suB"/>
</dbReference>
<dbReference type="PANTHER" id="PTHR12733:SF3">
    <property type="entry name" value="ATP SYNTHASE F(0) COMPLEX SUBUNIT B1, MITOCHONDRIAL"/>
    <property type="match status" value="1"/>
</dbReference>
<evidence type="ECO:0000256" key="7">
    <source>
        <dbReference type="ARBA" id="ARBA00023136"/>
    </source>
</evidence>
<evidence type="ECO:0000256" key="8">
    <source>
        <dbReference type="RuleBase" id="RU368017"/>
    </source>
</evidence>
<dbReference type="PANTHER" id="PTHR12733">
    <property type="entry name" value="MITOCHONDRIAL ATP SYNTHASE B CHAIN"/>
    <property type="match status" value="1"/>
</dbReference>
<sequence length="238" mass="25612">MASRIAISSLRAAARPRAVSAIPLHFRAMASSSNPPPPSERASEIINKLPESPNLITKAGTAVLGTGVVAAAISSELYVVNEETILLVGSLIFLTLVARAIRQPYSDWADAQVARIKGVLDSARADHTQAVKDRIDNVAQMKDVVALTQSLFALSKETAVLESEAFVQKQKTALAAEVKSVLDSWVRYEQQVKENEQAELAKSVIDKVSAAIKDEKTQKEILLGAVAEIELLVKSKSI</sequence>
<proteinExistence type="inferred from homology"/>
<dbReference type="OrthoDB" id="67388at2759"/>
<evidence type="ECO:0000256" key="1">
    <source>
        <dbReference type="ARBA" id="ARBA00022448"/>
    </source>
</evidence>
<dbReference type="InterPro" id="IPR008688">
    <property type="entry name" value="ATP_synth_Bsub_B/MI25"/>
</dbReference>
<dbReference type="AlphaFoldDB" id="A0A8H6T370"/>
<reference evidence="9" key="1">
    <citation type="submission" date="2020-05" db="EMBL/GenBank/DDBJ databases">
        <title>Mycena genomes resolve the evolution of fungal bioluminescence.</title>
        <authorList>
            <person name="Tsai I.J."/>
        </authorList>
    </citation>
    <scope>NUCLEOTIDE SEQUENCE</scope>
    <source>
        <strain evidence="9">171206Taipei</strain>
    </source>
</reference>
<dbReference type="GO" id="GO:0046933">
    <property type="term" value="F:proton-transporting ATP synthase activity, rotational mechanism"/>
    <property type="evidence" value="ECO:0007669"/>
    <property type="project" value="TreeGrafter"/>
</dbReference>
<dbReference type="Proteomes" id="UP000636479">
    <property type="component" value="Unassembled WGS sequence"/>
</dbReference>
<keyword evidence="7 8" id="KW-0472">Membrane</keyword>
<keyword evidence="2 8" id="KW-0138">CF(0)</keyword>
<dbReference type="SUPFAM" id="SSF161060">
    <property type="entry name" value="ATP synthase B chain-like"/>
    <property type="match status" value="1"/>
</dbReference>
<comment type="similarity">
    <text evidence="8">Belongs to the eukaryotic ATPase B chain family.</text>
</comment>
<evidence type="ECO:0000256" key="2">
    <source>
        <dbReference type="ARBA" id="ARBA00022547"/>
    </source>
</evidence>
<protein>
    <recommendedName>
        <fullName evidence="8">ATP synthase subunit 4</fullName>
    </recommendedName>
</protein>
<dbReference type="GO" id="GO:0005743">
    <property type="term" value="C:mitochondrial inner membrane"/>
    <property type="evidence" value="ECO:0007669"/>
    <property type="project" value="UniProtKB-SubCell"/>
</dbReference>
<organism evidence="9 10">
    <name type="scientific">Mycena indigotica</name>
    <dbReference type="NCBI Taxonomy" id="2126181"/>
    <lineage>
        <taxon>Eukaryota</taxon>
        <taxon>Fungi</taxon>
        <taxon>Dikarya</taxon>
        <taxon>Basidiomycota</taxon>
        <taxon>Agaricomycotina</taxon>
        <taxon>Agaricomycetes</taxon>
        <taxon>Agaricomycetidae</taxon>
        <taxon>Agaricales</taxon>
        <taxon>Marasmiineae</taxon>
        <taxon>Mycenaceae</taxon>
        <taxon>Mycena</taxon>
    </lineage>
</organism>
<keyword evidence="5 8" id="KW-0406">Ion transport</keyword>
<dbReference type="FunFam" id="1.20.5.2210:FF:000002">
    <property type="entry name" value="ATP synthase subunit 4 mitochondrial"/>
    <property type="match status" value="1"/>
</dbReference>
<keyword evidence="1 8" id="KW-0813">Transport</keyword>
<keyword evidence="10" id="KW-1185">Reference proteome</keyword>